<comment type="caution">
    <text evidence="1">Lacks conserved residue(s) required for the propagation of feature annotation.</text>
</comment>
<dbReference type="EMBL" id="CAJOBA010047353">
    <property type="protein sequence ID" value="CAF4200068.1"/>
    <property type="molecule type" value="Genomic_DNA"/>
</dbReference>
<name>A0A814J3V4_9BILA</name>
<reference evidence="4" key="1">
    <citation type="submission" date="2021-02" db="EMBL/GenBank/DDBJ databases">
        <authorList>
            <person name="Nowell W R."/>
        </authorList>
    </citation>
    <scope>NUCLEOTIDE SEQUENCE</scope>
</reference>
<organism evidence="4 8">
    <name type="scientific">Didymodactylos carnosus</name>
    <dbReference type="NCBI Taxonomy" id="1234261"/>
    <lineage>
        <taxon>Eukaryota</taxon>
        <taxon>Metazoa</taxon>
        <taxon>Spiralia</taxon>
        <taxon>Gnathifera</taxon>
        <taxon>Rotifera</taxon>
        <taxon>Eurotatoria</taxon>
        <taxon>Bdelloidea</taxon>
        <taxon>Philodinida</taxon>
        <taxon>Philodinidae</taxon>
        <taxon>Didymodactylos</taxon>
    </lineage>
</organism>
<keyword evidence="8" id="KW-1185">Reference proteome</keyword>
<evidence type="ECO:0000256" key="1">
    <source>
        <dbReference type="PROSITE-ProRule" id="PRU00076"/>
    </source>
</evidence>
<dbReference type="OrthoDB" id="10060579at2759"/>
<accession>A0A814J3V4</accession>
<dbReference type="Proteomes" id="UP000663829">
    <property type="component" value="Unassembled WGS sequence"/>
</dbReference>
<evidence type="ECO:0000313" key="6">
    <source>
        <dbReference type="EMBL" id="CAF3803035.1"/>
    </source>
</evidence>
<evidence type="ECO:0000313" key="8">
    <source>
        <dbReference type="Proteomes" id="UP000663829"/>
    </source>
</evidence>
<evidence type="ECO:0000259" key="2">
    <source>
        <dbReference type="PROSITE" id="PS50026"/>
    </source>
</evidence>
<dbReference type="EMBL" id="CAJNOQ010003843">
    <property type="protein sequence ID" value="CAF1032288.1"/>
    <property type="molecule type" value="Genomic_DNA"/>
</dbReference>
<evidence type="ECO:0000313" key="7">
    <source>
        <dbReference type="EMBL" id="CAF4200068.1"/>
    </source>
</evidence>
<keyword evidence="1" id="KW-1015">Disulfide bond</keyword>
<gene>
    <name evidence="4" type="ORF">GPM918_LOCUS15341</name>
    <name evidence="5" type="ORF">OVA965_LOCUS32649</name>
    <name evidence="6" type="ORF">SRO942_LOCUS15341</name>
    <name evidence="7" type="ORF">TMI583_LOCUS33509</name>
</gene>
<evidence type="ECO:0000259" key="3">
    <source>
        <dbReference type="PROSITE" id="PS51412"/>
    </source>
</evidence>
<feature type="domain" description="EGF-like" evidence="2">
    <location>
        <begin position="202"/>
        <end position="241"/>
    </location>
</feature>
<dbReference type="PROSITE" id="PS00022">
    <property type="entry name" value="EGF_1"/>
    <property type="match status" value="1"/>
</dbReference>
<dbReference type="PROSITE" id="PS51412">
    <property type="entry name" value="MACPF_2"/>
    <property type="match status" value="1"/>
</dbReference>
<comment type="caution">
    <text evidence="4">The sequence shown here is derived from an EMBL/GenBank/DDBJ whole genome shotgun (WGS) entry which is preliminary data.</text>
</comment>
<dbReference type="Proteomes" id="UP000682733">
    <property type="component" value="Unassembled WGS sequence"/>
</dbReference>
<evidence type="ECO:0000313" key="4">
    <source>
        <dbReference type="EMBL" id="CAF1032288.1"/>
    </source>
</evidence>
<keyword evidence="1" id="KW-0245">EGF-like domain</keyword>
<dbReference type="InterPro" id="IPR020864">
    <property type="entry name" value="MACPF"/>
</dbReference>
<dbReference type="AlphaFoldDB" id="A0A814J3V4"/>
<feature type="domain" description="MACPF" evidence="3">
    <location>
        <begin position="1"/>
        <end position="207"/>
    </location>
</feature>
<dbReference type="EMBL" id="CAJNOK010025650">
    <property type="protein sequence ID" value="CAF1392617.1"/>
    <property type="molecule type" value="Genomic_DNA"/>
</dbReference>
<dbReference type="Pfam" id="PF01823">
    <property type="entry name" value="MACPF"/>
    <property type="match status" value="1"/>
</dbReference>
<protein>
    <submittedName>
        <fullName evidence="4">Uncharacterized protein</fullName>
    </submittedName>
</protein>
<sequence length="421" mass="47082">MVDNIIKKNTTVIYTSSQVSFFKLSMFEPLMELSDMFKYVIDNLPCCDEDWETEKYIRDYVFSYYGYTFVTTLMLGGTAQQTIMMKHDSIKKLESQSISVRNEATVSFFVSLSTAVENSESNTKRQEFLSAIQEEHGTKLGGDPAVKDIHEWAKTVKSNPVIIKFGIREIVDLLTNGRFPNDIQIQNKSKLIKIMLQKYIQQPLYCYNNCTNAEHGTCEASGYFQFGMCKCNKNWTGIDCSVNIAPTGPPPVVYGDVLSGTLCGYDRSKLYQSCNGHRPWNSCPPGYVTQTWKDSDFTTCYKTVTTKNSTNLPGGLCGLWNSGGQYAEISCNRAPLGICPVLGYGLNSFTSSLSGENMFCYKTSSIFLDLLGTLCGIQWRQTNHGPACDGYNPGMSECPTGYALELWTLKNGKTFHLCAKL</sequence>
<dbReference type="PROSITE" id="PS50026">
    <property type="entry name" value="EGF_3"/>
    <property type="match status" value="1"/>
</dbReference>
<dbReference type="EMBL" id="CAJOBC010003843">
    <property type="protein sequence ID" value="CAF3803035.1"/>
    <property type="molecule type" value="Genomic_DNA"/>
</dbReference>
<feature type="disulfide bond" evidence="1">
    <location>
        <begin position="231"/>
        <end position="240"/>
    </location>
</feature>
<dbReference type="Proteomes" id="UP000677228">
    <property type="component" value="Unassembled WGS sequence"/>
</dbReference>
<dbReference type="InterPro" id="IPR000742">
    <property type="entry name" value="EGF"/>
</dbReference>
<dbReference type="Proteomes" id="UP000681722">
    <property type="component" value="Unassembled WGS sequence"/>
</dbReference>
<evidence type="ECO:0000313" key="5">
    <source>
        <dbReference type="EMBL" id="CAF1392617.1"/>
    </source>
</evidence>
<proteinExistence type="predicted"/>